<dbReference type="EMBL" id="BDGU01000021">
    <property type="protein sequence ID" value="GAV99972.1"/>
    <property type="molecule type" value="Genomic_DNA"/>
</dbReference>
<dbReference type="SUPFAM" id="SSF51735">
    <property type="entry name" value="NAD(P)-binding Rossmann-fold domains"/>
    <property type="match status" value="1"/>
</dbReference>
<dbReference type="GO" id="GO:0016491">
    <property type="term" value="F:oxidoreductase activity"/>
    <property type="evidence" value="ECO:0007669"/>
    <property type="project" value="UniProtKB-KW"/>
</dbReference>
<dbReference type="InterPro" id="IPR002347">
    <property type="entry name" value="SDR_fam"/>
</dbReference>
<protein>
    <submittedName>
        <fullName evidence="2">NAD-binding protein</fullName>
    </submittedName>
</protein>
<reference evidence="2 3" key="1">
    <citation type="submission" date="2016-08" db="EMBL/GenBank/DDBJ databases">
        <authorList>
            <consortium name="Lentinula edodes genome sequencing consortium"/>
            <person name="Sakamoto Y."/>
            <person name="Nakade K."/>
            <person name="Sato S."/>
            <person name="Yoshida Y."/>
            <person name="Miyazaki K."/>
            <person name="Natsume S."/>
            <person name="Konno N."/>
        </authorList>
    </citation>
    <scope>NUCLEOTIDE SEQUENCE [LARGE SCALE GENOMIC DNA]</scope>
    <source>
        <strain evidence="2 3">NBRC 111202</strain>
    </source>
</reference>
<proteinExistence type="predicted"/>
<name>A0A1Q3DY85_LENED</name>
<dbReference type="PANTHER" id="PTHR47534:SF3">
    <property type="entry name" value="ALCOHOL DEHYDROGENASE-LIKE C-TERMINAL DOMAIN-CONTAINING PROTEIN"/>
    <property type="match status" value="1"/>
</dbReference>
<sequence length="307" mass="33866">MEIATVKAQNGKISFPYIPVAVFIGGTSGIGRATAEALARYTNGNANIIIVGRNRAAADSIIASFPRPSFPSVKHEFIQCDVTLLKNVRQATNEILSRHSKINVLVISTGEMELFNREITEDGLDRIVVLAYHSRWKFIHGFMPALAKAKEANEDAKVLSVASAGLGAKVDLEDLELKKVSLIPFLRSISTYNDLMVEGFALHFPSITFIHCSPGRVRTPLGSNSSSILFRTLSFLINSPFSPWYYYSLAPEDAGEYQLYGMLYTASTPGAWRITQDGSDLGKKGYNGDENARDVLWRYTLEVTSTK</sequence>
<dbReference type="PANTHER" id="PTHR47534">
    <property type="entry name" value="YALI0E05731P"/>
    <property type="match status" value="1"/>
</dbReference>
<evidence type="ECO:0000313" key="3">
    <source>
        <dbReference type="Proteomes" id="UP000188533"/>
    </source>
</evidence>
<accession>A0A1Q3DY85</accession>
<reference evidence="2 3" key="2">
    <citation type="submission" date="2017-02" db="EMBL/GenBank/DDBJ databases">
        <title>A genome survey and senescence transcriptome analysis in Lentinula edodes.</title>
        <authorList>
            <person name="Sakamoto Y."/>
            <person name="Nakade K."/>
            <person name="Sato S."/>
            <person name="Yoshida Y."/>
            <person name="Miyazaki K."/>
            <person name="Natsume S."/>
            <person name="Konno N."/>
        </authorList>
    </citation>
    <scope>NUCLEOTIDE SEQUENCE [LARGE SCALE GENOMIC DNA]</scope>
    <source>
        <strain evidence="2 3">NBRC 111202</strain>
    </source>
</reference>
<evidence type="ECO:0000313" key="2">
    <source>
        <dbReference type="EMBL" id="GAV99972.1"/>
    </source>
</evidence>
<dbReference type="InterPro" id="IPR052228">
    <property type="entry name" value="Sec_Metab_Biosynth_Oxidored"/>
</dbReference>
<dbReference type="InterPro" id="IPR036291">
    <property type="entry name" value="NAD(P)-bd_dom_sf"/>
</dbReference>
<comment type="caution">
    <text evidence="2">The sequence shown here is derived from an EMBL/GenBank/DDBJ whole genome shotgun (WGS) entry which is preliminary data.</text>
</comment>
<gene>
    <name evidence="2" type="ORF">LENED_001458</name>
</gene>
<keyword evidence="1" id="KW-0560">Oxidoreductase</keyword>
<organism evidence="2 3">
    <name type="scientific">Lentinula edodes</name>
    <name type="common">Shiitake mushroom</name>
    <name type="synonym">Lentinus edodes</name>
    <dbReference type="NCBI Taxonomy" id="5353"/>
    <lineage>
        <taxon>Eukaryota</taxon>
        <taxon>Fungi</taxon>
        <taxon>Dikarya</taxon>
        <taxon>Basidiomycota</taxon>
        <taxon>Agaricomycotina</taxon>
        <taxon>Agaricomycetes</taxon>
        <taxon>Agaricomycetidae</taxon>
        <taxon>Agaricales</taxon>
        <taxon>Marasmiineae</taxon>
        <taxon>Omphalotaceae</taxon>
        <taxon>Lentinula</taxon>
    </lineage>
</organism>
<dbReference type="AlphaFoldDB" id="A0A1Q3DY85"/>
<dbReference type="Gene3D" id="3.40.50.720">
    <property type="entry name" value="NAD(P)-binding Rossmann-like Domain"/>
    <property type="match status" value="1"/>
</dbReference>
<dbReference type="PRINTS" id="PR00081">
    <property type="entry name" value="GDHRDH"/>
</dbReference>
<dbReference type="STRING" id="5353.A0A1Q3DY85"/>
<dbReference type="Proteomes" id="UP000188533">
    <property type="component" value="Unassembled WGS sequence"/>
</dbReference>
<evidence type="ECO:0000256" key="1">
    <source>
        <dbReference type="ARBA" id="ARBA00023002"/>
    </source>
</evidence>
<dbReference type="Pfam" id="PF00106">
    <property type="entry name" value="adh_short"/>
    <property type="match status" value="1"/>
</dbReference>
<keyword evidence="3" id="KW-1185">Reference proteome</keyword>